<keyword evidence="6 8" id="KW-1133">Transmembrane helix</keyword>
<dbReference type="PANTHER" id="PTHR22911">
    <property type="entry name" value="ACYL-MALONYL CONDENSING ENZYME-RELATED"/>
    <property type="match status" value="1"/>
</dbReference>
<feature type="transmembrane region" description="Helical" evidence="8">
    <location>
        <begin position="245"/>
        <end position="269"/>
    </location>
</feature>
<dbReference type="InterPro" id="IPR000620">
    <property type="entry name" value="EamA_dom"/>
</dbReference>
<keyword evidence="7 8" id="KW-0472">Membrane</keyword>
<feature type="transmembrane region" description="Helical" evidence="8">
    <location>
        <begin position="129"/>
        <end position="146"/>
    </location>
</feature>
<dbReference type="Pfam" id="PF00892">
    <property type="entry name" value="EamA"/>
    <property type="match status" value="1"/>
</dbReference>
<evidence type="ECO:0000256" key="8">
    <source>
        <dbReference type="SAM" id="Phobius"/>
    </source>
</evidence>
<feature type="transmembrane region" description="Helical" evidence="8">
    <location>
        <begin position="188"/>
        <end position="210"/>
    </location>
</feature>
<dbReference type="Proteomes" id="UP000297318">
    <property type="component" value="Unassembled WGS sequence"/>
</dbReference>
<feature type="transmembrane region" description="Helical" evidence="8">
    <location>
        <begin position="12"/>
        <end position="32"/>
    </location>
</feature>
<accession>A0A4Z1EAA1</accession>
<dbReference type="RefSeq" id="WP_135848587.1">
    <property type="nucleotide sequence ID" value="NZ_RHPJ01000001.1"/>
</dbReference>
<evidence type="ECO:0000256" key="1">
    <source>
        <dbReference type="ARBA" id="ARBA00004651"/>
    </source>
</evidence>
<dbReference type="InterPro" id="IPR037185">
    <property type="entry name" value="EmrE-like"/>
</dbReference>
<feature type="transmembrane region" description="Helical" evidence="8">
    <location>
        <begin position="216"/>
        <end position="238"/>
    </location>
</feature>
<dbReference type="NCBIfam" id="TIGR00688">
    <property type="entry name" value="rarD"/>
    <property type="match status" value="1"/>
</dbReference>
<dbReference type="PANTHER" id="PTHR22911:SF137">
    <property type="entry name" value="SOLUTE CARRIER FAMILY 35 MEMBER G2-RELATED"/>
    <property type="match status" value="1"/>
</dbReference>
<dbReference type="EMBL" id="RHPJ01000001">
    <property type="protein sequence ID" value="TGO06371.1"/>
    <property type="molecule type" value="Genomic_DNA"/>
</dbReference>
<evidence type="ECO:0000256" key="5">
    <source>
        <dbReference type="ARBA" id="ARBA00022692"/>
    </source>
</evidence>
<evidence type="ECO:0000313" key="11">
    <source>
        <dbReference type="Proteomes" id="UP000297318"/>
    </source>
</evidence>
<evidence type="ECO:0000256" key="6">
    <source>
        <dbReference type="ARBA" id="ARBA00022989"/>
    </source>
</evidence>
<evidence type="ECO:0000256" key="3">
    <source>
        <dbReference type="ARBA" id="ARBA00022448"/>
    </source>
</evidence>
<evidence type="ECO:0000313" key="10">
    <source>
        <dbReference type="EMBL" id="TGO06371.1"/>
    </source>
</evidence>
<keyword evidence="4" id="KW-1003">Cell membrane</keyword>
<proteinExistence type="inferred from homology"/>
<comment type="caution">
    <text evidence="10">The sequence shown here is derived from an EMBL/GenBank/DDBJ whole genome shotgun (WGS) entry which is preliminary data.</text>
</comment>
<dbReference type="GO" id="GO:0005886">
    <property type="term" value="C:plasma membrane"/>
    <property type="evidence" value="ECO:0007669"/>
    <property type="project" value="UniProtKB-SubCell"/>
</dbReference>
<dbReference type="OrthoDB" id="369870at2"/>
<feature type="transmembrane region" description="Helical" evidence="8">
    <location>
        <begin position="275"/>
        <end position="292"/>
    </location>
</feature>
<dbReference type="SUPFAM" id="SSF103481">
    <property type="entry name" value="Multidrug resistance efflux transporter EmrE"/>
    <property type="match status" value="2"/>
</dbReference>
<evidence type="ECO:0000259" key="9">
    <source>
        <dbReference type="Pfam" id="PF00892"/>
    </source>
</evidence>
<evidence type="ECO:0000256" key="2">
    <source>
        <dbReference type="ARBA" id="ARBA00007362"/>
    </source>
</evidence>
<comment type="similarity">
    <text evidence="2">Belongs to the EamA transporter family.</text>
</comment>
<sequence length="320" mass="33021">MSTPTPSRAGTPAGATAYLLWGLIPLYIAALAPAGAVEIVAHRVLWSLGLCLLLLAVTRSTAAFVAILRDTRTLGLLALAAVLIAVNWITYVVAVSTHHTADAALGYFINPIVTALLAVLVLRERLRTPQLVALGLTVVAVVVIGVGYGSVPWLALILAFSFGFYGLIKNRVGSHVGALPGLTVETAVLAPLALVYLLVLAVTGAGAFGGPGEVAGPFWFAVLLALSGPITAIPLLLFATAARRLPLATMASLQYIAPIMQLGVAVLVMGEPMPLARWIGFALVWVALIVITSDGVRRLRRQPAVVGATGAPGPPGTSGV</sequence>
<name>A0A4Z1EAA1_9MICO</name>
<organism evidence="10 11">
    <name type="scientific">Serinibacter arcticus</name>
    <dbReference type="NCBI Taxonomy" id="1655435"/>
    <lineage>
        <taxon>Bacteria</taxon>
        <taxon>Bacillati</taxon>
        <taxon>Actinomycetota</taxon>
        <taxon>Actinomycetes</taxon>
        <taxon>Micrococcales</taxon>
        <taxon>Beutenbergiaceae</taxon>
        <taxon>Serinibacter</taxon>
    </lineage>
</organism>
<gene>
    <name evidence="10" type="ORF">SERN_0563</name>
</gene>
<keyword evidence="3" id="KW-0813">Transport</keyword>
<dbReference type="AlphaFoldDB" id="A0A4Z1EAA1"/>
<reference evidence="10 11" key="1">
    <citation type="submission" date="2018-11" db="EMBL/GenBank/DDBJ databases">
        <title>Complete genome sequencing of the Actinobacteria Serinibacter sp. K3-2.</title>
        <authorList>
            <person name="Rakitin A.L."/>
            <person name="Beletsky A.V."/>
            <person name="Mardanov A.V."/>
            <person name="Ravin N.V."/>
            <person name="Gromova A.S."/>
            <person name="Filippova S.N."/>
            <person name="Gal'Chenko V.F."/>
        </authorList>
    </citation>
    <scope>NUCLEOTIDE SEQUENCE [LARGE SCALE GENOMIC DNA]</scope>
    <source>
        <strain evidence="10 11">K3-2</strain>
    </source>
</reference>
<feature type="transmembrane region" description="Helical" evidence="8">
    <location>
        <begin position="105"/>
        <end position="122"/>
    </location>
</feature>
<evidence type="ECO:0000256" key="7">
    <source>
        <dbReference type="ARBA" id="ARBA00023136"/>
    </source>
</evidence>
<keyword evidence="5 8" id="KW-0812">Transmembrane</keyword>
<feature type="transmembrane region" description="Helical" evidence="8">
    <location>
        <begin position="44"/>
        <end position="67"/>
    </location>
</feature>
<comment type="subcellular location">
    <subcellularLocation>
        <location evidence="1">Cell membrane</location>
        <topology evidence="1">Multi-pass membrane protein</topology>
    </subcellularLocation>
</comment>
<feature type="domain" description="EamA" evidence="9">
    <location>
        <begin position="15"/>
        <end position="144"/>
    </location>
</feature>
<keyword evidence="11" id="KW-1185">Reference proteome</keyword>
<dbReference type="InterPro" id="IPR004626">
    <property type="entry name" value="RarD"/>
</dbReference>
<feature type="transmembrane region" description="Helical" evidence="8">
    <location>
        <begin position="74"/>
        <end position="93"/>
    </location>
</feature>
<evidence type="ECO:0000256" key="4">
    <source>
        <dbReference type="ARBA" id="ARBA00022475"/>
    </source>
</evidence>
<feature type="transmembrane region" description="Helical" evidence="8">
    <location>
        <begin position="152"/>
        <end position="168"/>
    </location>
</feature>
<protein>
    <submittedName>
        <fullName evidence="10">Protein rarD</fullName>
    </submittedName>
</protein>